<sequence length="172" mass="19452">MQKTIIKKSKKTSESRIRSSYSIMPTDLNTKGTLYGARLLEFADNLAGSVAIRHARGPVTTASIDSFDFIKPFKVGQFLFIEAFISGVGNQSMEICVKFVGEDDFTGERFLGALAFLTFRAKGLEEDEILPKIQGESEEEIKIIDGYEIRRAILKEKIKRNEEFKKIINLDF</sequence>
<keyword evidence="6" id="KW-1185">Reference proteome</keyword>
<dbReference type="EMBL" id="JAGGLJ010000011">
    <property type="protein sequence ID" value="MBP2025696.1"/>
    <property type="molecule type" value="Genomic_DNA"/>
</dbReference>
<dbReference type="SUPFAM" id="SSF54637">
    <property type="entry name" value="Thioesterase/thiol ester dehydrase-isomerase"/>
    <property type="match status" value="1"/>
</dbReference>
<evidence type="ECO:0000256" key="2">
    <source>
        <dbReference type="ARBA" id="ARBA00022801"/>
    </source>
</evidence>
<dbReference type="RefSeq" id="WP_245311195.1">
    <property type="nucleotide sequence ID" value="NZ_JAGGLJ010000011.1"/>
</dbReference>
<dbReference type="PANTHER" id="PTHR11049:SF24">
    <property type="entry name" value="CYTOSOLIC ACYL COENZYME A THIOESTER HYDROLASE"/>
    <property type="match status" value="1"/>
</dbReference>
<dbReference type="Gene3D" id="3.10.129.10">
    <property type="entry name" value="Hotdog Thioesterase"/>
    <property type="match status" value="1"/>
</dbReference>
<comment type="similarity">
    <text evidence="1">Belongs to the acyl coenzyme A hydrolase family.</text>
</comment>
<proteinExistence type="inferred from homology"/>
<evidence type="ECO:0000313" key="5">
    <source>
        <dbReference type="EMBL" id="MBP2025696.1"/>
    </source>
</evidence>
<feature type="domain" description="HotDog ACOT-type" evidence="4">
    <location>
        <begin position="13"/>
        <end position="125"/>
    </location>
</feature>
<dbReference type="InterPro" id="IPR029069">
    <property type="entry name" value="HotDog_dom_sf"/>
</dbReference>
<gene>
    <name evidence="5" type="ORF">J2Z71_001240</name>
</gene>
<reference evidence="5 6" key="1">
    <citation type="submission" date="2021-03" db="EMBL/GenBank/DDBJ databases">
        <title>Genomic Encyclopedia of Type Strains, Phase IV (KMG-IV): sequencing the most valuable type-strain genomes for metagenomic binning, comparative biology and taxonomic classification.</title>
        <authorList>
            <person name="Goeker M."/>
        </authorList>
    </citation>
    <scope>NUCLEOTIDE SEQUENCE [LARGE SCALE GENOMIC DNA]</scope>
    <source>
        <strain evidence="5 6">DSM 27563</strain>
    </source>
</reference>
<protein>
    <submittedName>
        <fullName evidence="5">Acyl-CoA hydrolase</fullName>
    </submittedName>
</protein>
<dbReference type="InterPro" id="IPR033120">
    <property type="entry name" value="HOTDOG_ACOT"/>
</dbReference>
<keyword evidence="2 3" id="KW-0378">Hydrolase</keyword>
<dbReference type="Proteomes" id="UP001519306">
    <property type="component" value="Unassembled WGS sequence"/>
</dbReference>
<evidence type="ECO:0000256" key="1">
    <source>
        <dbReference type="ARBA" id="ARBA00010458"/>
    </source>
</evidence>
<comment type="caution">
    <text evidence="5">The sequence shown here is derived from an EMBL/GenBank/DDBJ whole genome shotgun (WGS) entry which is preliminary data.</text>
</comment>
<dbReference type="InterPro" id="IPR040170">
    <property type="entry name" value="Cytosol_ACT"/>
</dbReference>
<accession>A0ABS4KEU0</accession>
<name>A0ABS4KEU0_9FIRM</name>
<evidence type="ECO:0000256" key="3">
    <source>
        <dbReference type="PROSITE-ProRule" id="PRU01106"/>
    </source>
</evidence>
<evidence type="ECO:0000313" key="6">
    <source>
        <dbReference type="Proteomes" id="UP001519306"/>
    </source>
</evidence>
<evidence type="ECO:0000259" key="4">
    <source>
        <dbReference type="PROSITE" id="PS51770"/>
    </source>
</evidence>
<dbReference type="PROSITE" id="PS51770">
    <property type="entry name" value="HOTDOG_ACOT"/>
    <property type="match status" value="1"/>
</dbReference>
<organism evidence="5 6">
    <name type="scientific">Peptoniphilus stercorisuis</name>
    <dbReference type="NCBI Taxonomy" id="1436965"/>
    <lineage>
        <taxon>Bacteria</taxon>
        <taxon>Bacillati</taxon>
        <taxon>Bacillota</taxon>
        <taxon>Tissierellia</taxon>
        <taxon>Tissierellales</taxon>
        <taxon>Peptoniphilaceae</taxon>
        <taxon>Peptoniphilus</taxon>
    </lineage>
</organism>
<dbReference type="InterPro" id="IPR006683">
    <property type="entry name" value="Thioestr_dom"/>
</dbReference>
<dbReference type="CDD" id="cd03442">
    <property type="entry name" value="BFIT_BACH"/>
    <property type="match status" value="1"/>
</dbReference>
<dbReference type="Pfam" id="PF03061">
    <property type="entry name" value="4HBT"/>
    <property type="match status" value="1"/>
</dbReference>
<dbReference type="GO" id="GO:0016787">
    <property type="term" value="F:hydrolase activity"/>
    <property type="evidence" value="ECO:0007669"/>
    <property type="project" value="UniProtKB-KW"/>
</dbReference>
<dbReference type="PANTHER" id="PTHR11049">
    <property type="entry name" value="ACYL COENZYME A THIOESTER HYDROLASE"/>
    <property type="match status" value="1"/>
</dbReference>